<feature type="transmembrane region" description="Helical" evidence="1">
    <location>
        <begin position="173"/>
        <end position="193"/>
    </location>
</feature>
<dbReference type="Pfam" id="PF00563">
    <property type="entry name" value="EAL"/>
    <property type="match status" value="1"/>
</dbReference>
<evidence type="ECO:0000259" key="2">
    <source>
        <dbReference type="PROSITE" id="PS50883"/>
    </source>
</evidence>
<dbReference type="STRING" id="1219383.SAMN05421733_105184"/>
<dbReference type="AlphaFoldDB" id="A0A1G6HG91"/>
<dbReference type="PANTHER" id="PTHR44757">
    <property type="entry name" value="DIGUANYLATE CYCLASE DGCP"/>
    <property type="match status" value="1"/>
</dbReference>
<dbReference type="EMBL" id="FMYL01000005">
    <property type="protein sequence ID" value="SDB93269.1"/>
    <property type="molecule type" value="Genomic_DNA"/>
</dbReference>
<feature type="domain" description="EAL" evidence="2">
    <location>
        <begin position="685"/>
        <end position="938"/>
    </location>
</feature>
<dbReference type="InterPro" id="IPR001633">
    <property type="entry name" value="EAL_dom"/>
</dbReference>
<dbReference type="CDD" id="cd01949">
    <property type="entry name" value="GGDEF"/>
    <property type="match status" value="1"/>
</dbReference>
<dbReference type="Gene3D" id="3.30.70.270">
    <property type="match status" value="1"/>
</dbReference>
<dbReference type="Gene3D" id="3.20.20.450">
    <property type="entry name" value="EAL domain"/>
    <property type="match status" value="1"/>
</dbReference>
<protein>
    <submittedName>
        <fullName evidence="4">Diguanylate cyclase/phosphodiesterase with PAS/PAC sensor(S)</fullName>
    </submittedName>
</protein>
<evidence type="ECO:0000313" key="5">
    <source>
        <dbReference type="Proteomes" id="UP000242501"/>
    </source>
</evidence>
<dbReference type="Pfam" id="PF00990">
    <property type="entry name" value="GGDEF"/>
    <property type="match status" value="1"/>
</dbReference>
<sequence length="940" mass="108702">MLFSTQELDASTLSSYKNSVATKHLQPFLLSVFFVCLFICINFNLSFPAYTKIINLFFVINNCLLLAFFILVQYYTKKSVHLDYLNYICNVICLLVGLSLACAVYLLHIYLPVHYPKISFSDTFYITIILVTTSLFSALCYLSFRLSCFFFVAIPMAFPTLLLQPVTQENIVGFLPLSFNFIFLSVYISAFVLNRNYNKHVTQILVSVQTLKQQQDKMIQRQKHTDKQKHYLSTIINQQKQLKKSFFHISQNINEQNELIHKQKILLQLAQNESYNHIWQWDIEKSAFYVDEDFFAFLRNDALIAEYTEGVIHPDDTEHFLAQLKKHFNHTHKIFECECRIRHQNVWTWFSGIGQVVKSDPITREPILMMGLFKNIEEEKQRQNQIQLSANIIENLNVGIITLDKNLHFINANPFFCQLSCLKETEIIGKHLFDLTDKYTPQQRSLHFSITEQLRNTGKYIGEFEEKFVSSKLLNIAYHIQAVTDQQHNVSHYIGIISDLTAQKKQEEHLSFLKNYDDITQLPNRFYYNFKLYELMLTERKNLSRLAVIHLSIDRFNALHEFLGNDAIHQLLKSVADRLNINNHDAFIVACINRGDFALIYELNQLHKSVEEICGRIIQDFNDAFTVSKQDLILTVSIGVSIYPDHALNAEQLNNYAHQTLLQAQRLGGNTVQYYSQYSTSYIQDVNLENELRYAIKNDGLEVFYQPKTQTDNKKVVGFEALIRWNHPTKGLIPPSQFLSYAKQTSMVSEIGQYVLETSAQQVKAWQDLGYKDISISINIDPQQLYRGQLLELLDEILAKHQIEGRSLEFELTESALIEKTDHIKSLLDSLKQRGVTLSLDDFGTGYSSLAYLTNFPFDAIKIDQHFVQNIADKTQIAVLNAIIAMGKAIGLTIIAEGVETQEQLEFLQQKKCDIIQGYIYARPLPAADATHYLKTHYRA</sequence>
<dbReference type="NCBIfam" id="TIGR00229">
    <property type="entry name" value="sensory_box"/>
    <property type="match status" value="1"/>
</dbReference>
<keyword evidence="1" id="KW-1133">Transmembrane helix</keyword>
<evidence type="ECO:0000259" key="3">
    <source>
        <dbReference type="PROSITE" id="PS50887"/>
    </source>
</evidence>
<dbReference type="InterPro" id="IPR035965">
    <property type="entry name" value="PAS-like_dom_sf"/>
</dbReference>
<dbReference type="SMART" id="SM00267">
    <property type="entry name" value="GGDEF"/>
    <property type="match status" value="1"/>
</dbReference>
<reference evidence="5" key="1">
    <citation type="submission" date="2016-09" db="EMBL/GenBank/DDBJ databases">
        <authorList>
            <person name="Varghese N."/>
            <person name="Submissions S."/>
        </authorList>
    </citation>
    <scope>NUCLEOTIDE SEQUENCE [LARGE SCALE GENOMIC DNA]</scope>
    <source>
        <strain evidence="5">ANC 4422</strain>
    </source>
</reference>
<name>A0A1G6HG91_9GAMM</name>
<keyword evidence="1" id="KW-0472">Membrane</keyword>
<evidence type="ECO:0000256" key="1">
    <source>
        <dbReference type="SAM" id="Phobius"/>
    </source>
</evidence>
<dbReference type="Gene3D" id="3.30.450.20">
    <property type="entry name" value="PAS domain"/>
    <property type="match status" value="2"/>
</dbReference>
<feature type="transmembrane region" description="Helical" evidence="1">
    <location>
        <begin position="27"/>
        <end position="47"/>
    </location>
</feature>
<dbReference type="SMART" id="SM00052">
    <property type="entry name" value="EAL"/>
    <property type="match status" value="1"/>
</dbReference>
<dbReference type="CDD" id="cd01948">
    <property type="entry name" value="EAL"/>
    <property type="match status" value="1"/>
</dbReference>
<feature type="transmembrane region" description="Helical" evidence="1">
    <location>
        <begin position="87"/>
        <end position="111"/>
    </location>
</feature>
<feature type="transmembrane region" description="Helical" evidence="1">
    <location>
        <begin position="53"/>
        <end position="75"/>
    </location>
</feature>
<dbReference type="SUPFAM" id="SSF55785">
    <property type="entry name" value="PYP-like sensor domain (PAS domain)"/>
    <property type="match status" value="2"/>
</dbReference>
<dbReference type="SUPFAM" id="SSF55073">
    <property type="entry name" value="Nucleotide cyclase"/>
    <property type="match status" value="1"/>
</dbReference>
<dbReference type="InterPro" id="IPR000160">
    <property type="entry name" value="GGDEF_dom"/>
</dbReference>
<dbReference type="SUPFAM" id="SSF141868">
    <property type="entry name" value="EAL domain-like"/>
    <property type="match status" value="1"/>
</dbReference>
<dbReference type="Pfam" id="PF00989">
    <property type="entry name" value="PAS"/>
    <property type="match status" value="1"/>
</dbReference>
<dbReference type="PROSITE" id="PS50887">
    <property type="entry name" value="GGDEF"/>
    <property type="match status" value="1"/>
</dbReference>
<gene>
    <name evidence="4" type="ORF">SAMN05421733_105184</name>
</gene>
<feature type="domain" description="GGDEF" evidence="3">
    <location>
        <begin position="544"/>
        <end position="677"/>
    </location>
</feature>
<dbReference type="InterPro" id="IPR035919">
    <property type="entry name" value="EAL_sf"/>
</dbReference>
<evidence type="ECO:0000313" key="4">
    <source>
        <dbReference type="EMBL" id="SDB93269.1"/>
    </source>
</evidence>
<dbReference type="GO" id="GO:0006355">
    <property type="term" value="P:regulation of DNA-templated transcription"/>
    <property type="evidence" value="ECO:0007669"/>
    <property type="project" value="InterPro"/>
</dbReference>
<dbReference type="Proteomes" id="UP000242501">
    <property type="component" value="Unassembled WGS sequence"/>
</dbReference>
<dbReference type="PROSITE" id="PS50883">
    <property type="entry name" value="EAL"/>
    <property type="match status" value="1"/>
</dbReference>
<dbReference type="CDD" id="cd00130">
    <property type="entry name" value="PAS"/>
    <property type="match status" value="1"/>
</dbReference>
<dbReference type="InterPro" id="IPR043128">
    <property type="entry name" value="Rev_trsase/Diguanyl_cyclase"/>
</dbReference>
<dbReference type="InterPro" id="IPR000014">
    <property type="entry name" value="PAS"/>
</dbReference>
<dbReference type="InterPro" id="IPR052155">
    <property type="entry name" value="Biofilm_reg_signaling"/>
</dbReference>
<dbReference type="PANTHER" id="PTHR44757:SF2">
    <property type="entry name" value="BIOFILM ARCHITECTURE MAINTENANCE PROTEIN MBAA"/>
    <property type="match status" value="1"/>
</dbReference>
<dbReference type="SMART" id="SM00091">
    <property type="entry name" value="PAS"/>
    <property type="match status" value="2"/>
</dbReference>
<proteinExistence type="predicted"/>
<dbReference type="NCBIfam" id="TIGR00254">
    <property type="entry name" value="GGDEF"/>
    <property type="match status" value="1"/>
</dbReference>
<keyword evidence="1" id="KW-0812">Transmembrane</keyword>
<feature type="transmembrane region" description="Helical" evidence="1">
    <location>
        <begin position="123"/>
        <end position="142"/>
    </location>
</feature>
<dbReference type="InterPro" id="IPR029787">
    <property type="entry name" value="Nucleotide_cyclase"/>
</dbReference>
<dbReference type="InterPro" id="IPR013767">
    <property type="entry name" value="PAS_fold"/>
</dbReference>
<dbReference type="RefSeq" id="WP_092747996.1">
    <property type="nucleotide sequence ID" value="NZ_FMYL01000005.1"/>
</dbReference>
<keyword evidence="5" id="KW-1185">Reference proteome</keyword>
<organism evidence="4 5">
    <name type="scientific">Acinetobacter boissieri</name>
    <dbReference type="NCBI Taxonomy" id="1219383"/>
    <lineage>
        <taxon>Bacteria</taxon>
        <taxon>Pseudomonadati</taxon>
        <taxon>Pseudomonadota</taxon>
        <taxon>Gammaproteobacteria</taxon>
        <taxon>Moraxellales</taxon>
        <taxon>Moraxellaceae</taxon>
        <taxon>Acinetobacter</taxon>
    </lineage>
</organism>
<accession>A0A1G6HG91</accession>
<dbReference type="OrthoDB" id="9804951at2"/>